<dbReference type="AlphaFoldDB" id="A0A975BR31"/>
<feature type="domain" description="AMP-binding enzyme C-terminal" evidence="4">
    <location>
        <begin position="412"/>
        <end position="487"/>
    </location>
</feature>
<dbReference type="RefSeq" id="WP_207678429.1">
    <property type="nucleotide sequence ID" value="NZ_CP061800.1"/>
</dbReference>
<evidence type="ECO:0000256" key="1">
    <source>
        <dbReference type="ARBA" id="ARBA00006432"/>
    </source>
</evidence>
<dbReference type="Gene3D" id="3.30.300.30">
    <property type="match status" value="1"/>
</dbReference>
<organism evidence="5 6">
    <name type="scientific">Desulfonema magnum</name>
    <dbReference type="NCBI Taxonomy" id="45655"/>
    <lineage>
        <taxon>Bacteria</taxon>
        <taxon>Pseudomonadati</taxon>
        <taxon>Thermodesulfobacteriota</taxon>
        <taxon>Desulfobacteria</taxon>
        <taxon>Desulfobacterales</taxon>
        <taxon>Desulfococcaceae</taxon>
        <taxon>Desulfonema</taxon>
    </lineage>
</organism>
<dbReference type="Pfam" id="PF13193">
    <property type="entry name" value="AMP-binding_C"/>
    <property type="match status" value="1"/>
</dbReference>
<sequence>MNISQHIVQAAKFFPDKTAIVFEGKNIRYADLNSRVSRLANAFKANGVQQGDRVSLYLPNIPEFVICYLAAVKIGAIAVSVNPMLKAAELEYVVNDSGSVVLCTVGELLPNVSRDSYTNLKHVLVCEGDAQGNPTLEDWIAKGSEQIVTVNMNPEDSAVLLYTSGTTGAPKGATLTHGNVISNSWSAAHHSKFGLDDSTALFLPIFHVFGQNYVMNATFMSCATLALYRRFVPDEVLTSIAKNHVSMFFAVPTIYISLLNMDLSPYDLSSIRYEFSAASTLPQEIWSRWKERFGRPIYEGYGLTESSPFACYNHDFRHKFGSVGTPVENVEVCILDENDKEVPLGTWGEICIKGPGVMKGYWNRPEETEKALRNGWLHSGDTGTMDDEGYVFIVDRVKDMINVSGFKVWPAEVEQHLYRHPAIKELAVYGVPHPEKGEIVRAAVVPKEGEQVTDNDIIAFCRENMAVYKAPAAVDFVDELPKSATGKILKRVLRDQALES</sequence>
<dbReference type="NCBIfam" id="NF004837">
    <property type="entry name" value="PRK06187.1"/>
    <property type="match status" value="1"/>
</dbReference>
<proteinExistence type="inferred from homology"/>
<name>A0A975BR31_9BACT</name>
<dbReference type="InterPro" id="IPR045851">
    <property type="entry name" value="AMP-bd_C_sf"/>
</dbReference>
<protein>
    <submittedName>
        <fullName evidence="5">Long-chain-fatty-acid--CoA ligase</fullName>
    </submittedName>
</protein>
<dbReference type="InterPro" id="IPR020845">
    <property type="entry name" value="AMP-binding_CS"/>
</dbReference>
<dbReference type="SUPFAM" id="SSF56801">
    <property type="entry name" value="Acetyl-CoA synthetase-like"/>
    <property type="match status" value="1"/>
</dbReference>
<accession>A0A975BR31</accession>
<dbReference type="GO" id="GO:0016405">
    <property type="term" value="F:CoA-ligase activity"/>
    <property type="evidence" value="ECO:0007669"/>
    <property type="project" value="TreeGrafter"/>
</dbReference>
<dbReference type="Pfam" id="PF00501">
    <property type="entry name" value="AMP-binding"/>
    <property type="match status" value="1"/>
</dbReference>
<evidence type="ECO:0000313" key="6">
    <source>
        <dbReference type="Proteomes" id="UP000663722"/>
    </source>
</evidence>
<dbReference type="InterPro" id="IPR000873">
    <property type="entry name" value="AMP-dep_synth/lig_dom"/>
</dbReference>
<keyword evidence="6" id="KW-1185">Reference proteome</keyword>
<gene>
    <name evidence="5" type="primary">fadD1</name>
    <name evidence="5" type="ORF">dnm_061130</name>
</gene>
<comment type="similarity">
    <text evidence="1">Belongs to the ATP-dependent AMP-binding enzyme family.</text>
</comment>
<evidence type="ECO:0000256" key="2">
    <source>
        <dbReference type="ARBA" id="ARBA00022598"/>
    </source>
</evidence>
<dbReference type="FunFam" id="3.30.300.30:FF:000008">
    <property type="entry name" value="2,3-dihydroxybenzoate-AMP ligase"/>
    <property type="match status" value="1"/>
</dbReference>
<dbReference type="InterPro" id="IPR042099">
    <property type="entry name" value="ANL_N_sf"/>
</dbReference>
<evidence type="ECO:0000313" key="5">
    <source>
        <dbReference type="EMBL" id="QTA90053.1"/>
    </source>
</evidence>
<evidence type="ECO:0000259" key="4">
    <source>
        <dbReference type="Pfam" id="PF13193"/>
    </source>
</evidence>
<dbReference type="EMBL" id="CP061800">
    <property type="protein sequence ID" value="QTA90053.1"/>
    <property type="molecule type" value="Genomic_DNA"/>
</dbReference>
<reference evidence="5" key="1">
    <citation type="journal article" date="2021" name="Microb. Physiol.">
        <title>Proteogenomic Insights into the Physiology of Marine, Sulfate-Reducing, Filamentous Desulfonema limicola and Desulfonema magnum.</title>
        <authorList>
            <person name="Schnaars V."/>
            <person name="Wohlbrand L."/>
            <person name="Scheve S."/>
            <person name="Hinrichs C."/>
            <person name="Reinhardt R."/>
            <person name="Rabus R."/>
        </authorList>
    </citation>
    <scope>NUCLEOTIDE SEQUENCE</scope>
    <source>
        <strain evidence="5">4be13</strain>
    </source>
</reference>
<dbReference type="Gene3D" id="3.40.50.12780">
    <property type="entry name" value="N-terminal domain of ligase-like"/>
    <property type="match status" value="1"/>
</dbReference>
<dbReference type="CDD" id="cd05936">
    <property type="entry name" value="FC-FACS_FadD_like"/>
    <property type="match status" value="1"/>
</dbReference>
<dbReference type="PANTHER" id="PTHR24096">
    <property type="entry name" value="LONG-CHAIN-FATTY-ACID--COA LIGASE"/>
    <property type="match status" value="1"/>
</dbReference>
<dbReference type="PROSITE" id="PS00455">
    <property type="entry name" value="AMP_BINDING"/>
    <property type="match status" value="1"/>
</dbReference>
<dbReference type="Proteomes" id="UP000663722">
    <property type="component" value="Chromosome"/>
</dbReference>
<evidence type="ECO:0000259" key="3">
    <source>
        <dbReference type="Pfam" id="PF00501"/>
    </source>
</evidence>
<dbReference type="InterPro" id="IPR025110">
    <property type="entry name" value="AMP-bd_C"/>
</dbReference>
<keyword evidence="2 5" id="KW-0436">Ligase</keyword>
<dbReference type="KEGG" id="dmm:dnm_061130"/>
<feature type="domain" description="AMP-dependent synthetase/ligase" evidence="3">
    <location>
        <begin position="9"/>
        <end position="362"/>
    </location>
</feature>